<feature type="domain" description="RNA ligase" evidence="1">
    <location>
        <begin position="15"/>
        <end position="193"/>
    </location>
</feature>
<keyword evidence="2" id="KW-0436">Ligase</keyword>
<dbReference type="Proteomes" id="UP000224898">
    <property type="component" value="Segment"/>
</dbReference>
<dbReference type="GO" id="GO:0016874">
    <property type="term" value="F:ligase activity"/>
    <property type="evidence" value="ECO:0007669"/>
    <property type="project" value="UniProtKB-KW"/>
</dbReference>
<keyword evidence="3" id="KW-1185">Reference proteome</keyword>
<name>A0A1J0GVY8_9CAUD</name>
<organism evidence="2 3">
    <name type="scientific">Streptomyces phage BRock</name>
    <dbReference type="NCBI Taxonomy" id="1913591"/>
    <lineage>
        <taxon>Viruses</taxon>
        <taxon>Duplodnaviria</taxon>
        <taxon>Heunggongvirae</taxon>
        <taxon>Uroviricota</taxon>
        <taxon>Caudoviricetes</taxon>
        <taxon>Borockvirus</taxon>
        <taxon>Borockvirus brock</taxon>
    </lineage>
</organism>
<dbReference type="SUPFAM" id="SSF56091">
    <property type="entry name" value="DNA ligase/mRNA capping enzyme, catalytic domain"/>
    <property type="match status" value="1"/>
</dbReference>
<dbReference type="KEGG" id="vg:55601491"/>
<dbReference type="GeneID" id="55601491"/>
<dbReference type="Pfam" id="PF09414">
    <property type="entry name" value="RNA_ligase"/>
    <property type="match status" value="1"/>
</dbReference>
<protein>
    <submittedName>
        <fullName evidence="2">RNA ligase</fullName>
    </submittedName>
</protein>
<dbReference type="InterPro" id="IPR021122">
    <property type="entry name" value="RNA_ligase_dom_REL/Rnl2"/>
</dbReference>
<accession>A0A1J0GVY8</accession>
<evidence type="ECO:0000313" key="2">
    <source>
        <dbReference type="EMBL" id="APC46339.1"/>
    </source>
</evidence>
<sequence>MEFQPWPSISRLNKEAIYTEKIDGTNAAVVIERIAPYGGPLADWELELLGWSGKEDVVYTETGVYLVAAQSRKRFITPGDDNFAFAKWVFDNSRNLIEVLGEGRHFGEWWGSGIQGGYGLSNGERRFSLFNVKRWEDTLTAYKGHDLIPQLYLVPVLERTVFSTEIAKSWVEHLREYGSVASPDFMKPEGVVVFHTASGTPYKTFLENDLIHKSLQEGNK</sequence>
<dbReference type="RefSeq" id="YP_009831802.1">
    <property type="nucleotide sequence ID" value="NC_048650.1"/>
</dbReference>
<proteinExistence type="predicted"/>
<evidence type="ECO:0000313" key="3">
    <source>
        <dbReference type="Proteomes" id="UP000224898"/>
    </source>
</evidence>
<evidence type="ECO:0000259" key="1">
    <source>
        <dbReference type="Pfam" id="PF09414"/>
    </source>
</evidence>
<reference evidence="2 3" key="1">
    <citation type="submission" date="2016-09" db="EMBL/GenBank/DDBJ databases">
        <title>Complete Genome Sequence of Streptomyces 5a phage BRock.</title>
        <authorList>
            <person name="Crossman A."/>
            <person name="Baron S."/>
            <person name="Jamdagni P."/>
            <person name="Khatri P."/>
            <person name="Sharma D."/>
            <person name="Pandey M."/>
            <person name="Goyal S."/>
            <person name="Kumar S."/>
            <person name="Phogat A."/>
            <person name="Chawla G."/>
            <person name="Pasricha M."/>
            <person name="Gupta K."/>
            <person name="Bazzad D."/>
            <person name="Aggarwal V."/>
            <person name="Poughat A."/>
            <person name="Singh K."/>
            <person name="Rana P."/>
            <person name="Gautam R."/>
            <person name="Sharma V."/>
            <person name="Tyagi D."/>
            <person name="Shahi A."/>
            <person name="Jangra N."/>
            <person name="Malik M."/>
            <person name="Sidhu P.K."/>
            <person name="Malik S."/>
            <person name="Ghalyan Y."/>
            <person name="Sharma S.S."/>
            <person name="Malik A."/>
            <person name="Chuttani R."/>
            <person name="Bamal N."/>
            <person name="Bhadula D."/>
            <person name="Batra A."/>
            <person name="Temple L."/>
            <person name="Nehra K."/>
        </authorList>
    </citation>
    <scope>NUCLEOTIDE SEQUENCE [LARGE SCALE GENOMIC DNA]</scope>
</reference>
<dbReference type="EMBL" id="KX925554">
    <property type="protein sequence ID" value="APC46339.1"/>
    <property type="molecule type" value="Genomic_DNA"/>
</dbReference>